<keyword evidence="16" id="KW-1185">Reference proteome</keyword>
<dbReference type="Gene3D" id="1.20.120.620">
    <property type="entry name" value="Backbone structure of the membrane domain of e. Coli histidine kinase receptor kdpd"/>
    <property type="match status" value="1"/>
</dbReference>
<dbReference type="InterPro" id="IPR036097">
    <property type="entry name" value="HisK_dim/P_sf"/>
</dbReference>
<dbReference type="PANTHER" id="PTHR45569">
    <property type="entry name" value="SENSOR PROTEIN KDPD"/>
    <property type="match status" value="1"/>
</dbReference>
<dbReference type="InterPro" id="IPR036890">
    <property type="entry name" value="HATPase_C_sf"/>
</dbReference>
<dbReference type="GO" id="GO:0005524">
    <property type="term" value="F:ATP binding"/>
    <property type="evidence" value="ECO:0007669"/>
    <property type="project" value="UniProtKB-KW"/>
</dbReference>
<dbReference type="InterPro" id="IPR029016">
    <property type="entry name" value="GAF-like_dom_sf"/>
</dbReference>
<keyword evidence="8" id="KW-0418">Kinase</keyword>
<dbReference type="InterPro" id="IPR052023">
    <property type="entry name" value="Histidine_kinase_KdpD"/>
</dbReference>
<keyword evidence="6 13" id="KW-0812">Transmembrane</keyword>
<organism evidence="15 16">
    <name type="scientific">Roseateles aquatilis</name>
    <dbReference type="NCBI Taxonomy" id="431061"/>
    <lineage>
        <taxon>Bacteria</taxon>
        <taxon>Pseudomonadati</taxon>
        <taxon>Pseudomonadota</taxon>
        <taxon>Betaproteobacteria</taxon>
        <taxon>Burkholderiales</taxon>
        <taxon>Sphaerotilaceae</taxon>
        <taxon>Roseateles</taxon>
    </lineage>
</organism>
<dbReference type="RefSeq" id="WP_141100585.1">
    <property type="nucleotide sequence ID" value="NZ_NIOF01000001.1"/>
</dbReference>
<dbReference type="Gene3D" id="1.10.287.130">
    <property type="match status" value="1"/>
</dbReference>
<dbReference type="SUPFAM" id="SSF47384">
    <property type="entry name" value="Homodimeric domain of signal transducing histidine kinase"/>
    <property type="match status" value="1"/>
</dbReference>
<feature type="transmembrane region" description="Helical" evidence="13">
    <location>
        <begin position="70"/>
        <end position="97"/>
    </location>
</feature>
<evidence type="ECO:0000256" key="4">
    <source>
        <dbReference type="ARBA" id="ARBA00022553"/>
    </source>
</evidence>
<dbReference type="GO" id="GO:0000155">
    <property type="term" value="F:phosphorelay sensor kinase activity"/>
    <property type="evidence" value="ECO:0007669"/>
    <property type="project" value="InterPro"/>
</dbReference>
<gene>
    <name evidence="15" type="ORF">CDN99_01045</name>
</gene>
<name>A0A246JKI2_9BURK</name>
<keyword evidence="4" id="KW-0597">Phosphoprotein</keyword>
<evidence type="ECO:0000256" key="6">
    <source>
        <dbReference type="ARBA" id="ARBA00022692"/>
    </source>
</evidence>
<keyword evidence="10 13" id="KW-1133">Transmembrane helix</keyword>
<comment type="subcellular location">
    <subcellularLocation>
        <location evidence="2">Membrane</location>
        <topology evidence="2">Multi-pass membrane protein</topology>
    </subcellularLocation>
</comment>
<dbReference type="EC" id="2.7.13.3" evidence="3"/>
<evidence type="ECO:0000256" key="7">
    <source>
        <dbReference type="ARBA" id="ARBA00022741"/>
    </source>
</evidence>
<sequence length="515" mass="55473">MQKNLGTLYRELVAGPMGQSARATSMGLKALERAHPRLSAQIAILLALAVCSLVAQVLSEHIDPGSLMMVYLVGATAVAIRSGLTAAVIFVVLSVVLYDLLFLKPHWHFSRLEAHHYLTFGLMLAVGCLISSLASSLRKKTLEIADKARRTQARNALATDLAQATSPRDVQQSIRHAVLNAMGHASSMLLSVKLQVAKPLSTGDGDTERALGRDDEPASVDELRIPLVGASAQVGVLVVKNGWSLNHRAGDLKLIHAFADQAAIALERLHLEQINSQAKVEAETERLRSTLLAAISHDFRSPITAIVGSVSALLEQGADISEERHRALLRGVLSEARRVHHLMSNLLDLTRIEGGGVQPKFEWCPVDELVSAVLSPLQAKLNAFRVVTRFDPDDLLWCDPRLLEQLFGNLLGNACRYAPEGSLIEVAIAIESGEAHLTIRDNGPGFPPGREQEMVKKFSRGASLTGQGTGLGLAICDAIAKLHGGRLLVSNREGACVQWSIPQPTQSASAMEALE</sequence>
<dbReference type="Gene3D" id="3.30.565.10">
    <property type="entry name" value="Histidine kinase-like ATPase, C-terminal domain"/>
    <property type="match status" value="1"/>
</dbReference>
<feature type="transmembrane region" description="Helical" evidence="13">
    <location>
        <begin position="117"/>
        <end position="137"/>
    </location>
</feature>
<evidence type="ECO:0000256" key="9">
    <source>
        <dbReference type="ARBA" id="ARBA00022840"/>
    </source>
</evidence>
<reference evidence="15 16" key="1">
    <citation type="journal article" date="2008" name="Int. J. Syst. Evol. Microbiol.">
        <title>Description of Roseateles aquatilis sp. nov. and Roseateles terrae sp. nov., in the class Betaproteobacteria, and emended description of the genus Roseateles.</title>
        <authorList>
            <person name="Gomila M."/>
            <person name="Bowien B."/>
            <person name="Falsen E."/>
            <person name="Moore E.R."/>
            <person name="Lalucat J."/>
        </authorList>
    </citation>
    <scope>NUCLEOTIDE SEQUENCE [LARGE SCALE GENOMIC DNA]</scope>
    <source>
        <strain evidence="15 16">CCUG 48205</strain>
    </source>
</reference>
<comment type="caution">
    <text evidence="15">The sequence shown here is derived from an EMBL/GenBank/DDBJ whole genome shotgun (WGS) entry which is preliminary data.</text>
</comment>
<dbReference type="EMBL" id="NIOF01000001">
    <property type="protein sequence ID" value="OWQ93121.1"/>
    <property type="molecule type" value="Genomic_DNA"/>
</dbReference>
<dbReference type="InterPro" id="IPR003594">
    <property type="entry name" value="HATPase_dom"/>
</dbReference>
<evidence type="ECO:0000256" key="11">
    <source>
        <dbReference type="ARBA" id="ARBA00023012"/>
    </source>
</evidence>
<accession>A0A246JKI2</accession>
<dbReference type="OrthoDB" id="9806130at2"/>
<dbReference type="CDD" id="cd00082">
    <property type="entry name" value="HisKA"/>
    <property type="match status" value="1"/>
</dbReference>
<evidence type="ECO:0000256" key="13">
    <source>
        <dbReference type="SAM" id="Phobius"/>
    </source>
</evidence>
<proteinExistence type="predicted"/>
<feature type="transmembrane region" description="Helical" evidence="13">
    <location>
        <begin position="38"/>
        <end position="58"/>
    </location>
</feature>
<keyword evidence="12 13" id="KW-0472">Membrane</keyword>
<dbReference type="InterPro" id="IPR038318">
    <property type="entry name" value="KdpD_sf"/>
</dbReference>
<dbReference type="InterPro" id="IPR004358">
    <property type="entry name" value="Sig_transdc_His_kin-like_C"/>
</dbReference>
<evidence type="ECO:0000256" key="2">
    <source>
        <dbReference type="ARBA" id="ARBA00004141"/>
    </source>
</evidence>
<evidence type="ECO:0000256" key="12">
    <source>
        <dbReference type="ARBA" id="ARBA00023136"/>
    </source>
</evidence>
<keyword evidence="5" id="KW-0808">Transferase</keyword>
<dbReference type="SMART" id="SM00388">
    <property type="entry name" value="HisKA"/>
    <property type="match status" value="1"/>
</dbReference>
<dbReference type="Pfam" id="PF00512">
    <property type="entry name" value="HisKA"/>
    <property type="match status" value="1"/>
</dbReference>
<dbReference type="SMART" id="SM00387">
    <property type="entry name" value="HATPase_c"/>
    <property type="match status" value="1"/>
</dbReference>
<feature type="domain" description="Histidine kinase" evidence="14">
    <location>
        <begin position="294"/>
        <end position="505"/>
    </location>
</feature>
<evidence type="ECO:0000256" key="5">
    <source>
        <dbReference type="ARBA" id="ARBA00022679"/>
    </source>
</evidence>
<dbReference type="AlphaFoldDB" id="A0A246JKI2"/>
<dbReference type="SUPFAM" id="SSF55781">
    <property type="entry name" value="GAF domain-like"/>
    <property type="match status" value="1"/>
</dbReference>
<dbReference type="InterPro" id="IPR025201">
    <property type="entry name" value="KdpD_TM"/>
</dbReference>
<dbReference type="Pfam" id="PF13493">
    <property type="entry name" value="DUF4118"/>
    <property type="match status" value="1"/>
</dbReference>
<dbReference type="GO" id="GO:0005886">
    <property type="term" value="C:plasma membrane"/>
    <property type="evidence" value="ECO:0007669"/>
    <property type="project" value="TreeGrafter"/>
</dbReference>
<evidence type="ECO:0000313" key="15">
    <source>
        <dbReference type="EMBL" id="OWQ93121.1"/>
    </source>
</evidence>
<dbReference type="InterPro" id="IPR003661">
    <property type="entry name" value="HisK_dim/P_dom"/>
</dbReference>
<evidence type="ECO:0000313" key="16">
    <source>
        <dbReference type="Proteomes" id="UP000197468"/>
    </source>
</evidence>
<evidence type="ECO:0000256" key="1">
    <source>
        <dbReference type="ARBA" id="ARBA00000085"/>
    </source>
</evidence>
<dbReference type="InterPro" id="IPR005467">
    <property type="entry name" value="His_kinase_dom"/>
</dbReference>
<dbReference type="PROSITE" id="PS50109">
    <property type="entry name" value="HIS_KIN"/>
    <property type="match status" value="1"/>
</dbReference>
<comment type="catalytic activity">
    <reaction evidence="1">
        <text>ATP + protein L-histidine = ADP + protein N-phospho-L-histidine.</text>
        <dbReference type="EC" id="2.7.13.3"/>
    </reaction>
</comment>
<dbReference type="SUPFAM" id="SSF55874">
    <property type="entry name" value="ATPase domain of HSP90 chaperone/DNA topoisomerase II/histidine kinase"/>
    <property type="match status" value="1"/>
</dbReference>
<protein>
    <recommendedName>
        <fullName evidence="3">histidine kinase</fullName>
        <ecNumber evidence="3">2.7.13.3</ecNumber>
    </recommendedName>
</protein>
<dbReference type="Gene3D" id="3.30.450.40">
    <property type="match status" value="1"/>
</dbReference>
<keyword evidence="9" id="KW-0067">ATP-binding</keyword>
<dbReference type="PRINTS" id="PR00344">
    <property type="entry name" value="BCTRLSENSOR"/>
</dbReference>
<dbReference type="Pfam" id="PF02518">
    <property type="entry name" value="HATPase_c"/>
    <property type="match status" value="1"/>
</dbReference>
<evidence type="ECO:0000259" key="14">
    <source>
        <dbReference type="PROSITE" id="PS50109"/>
    </source>
</evidence>
<evidence type="ECO:0000256" key="10">
    <source>
        <dbReference type="ARBA" id="ARBA00022989"/>
    </source>
</evidence>
<dbReference type="Proteomes" id="UP000197468">
    <property type="component" value="Unassembled WGS sequence"/>
</dbReference>
<keyword evidence="11" id="KW-0902">Two-component regulatory system</keyword>
<dbReference type="PANTHER" id="PTHR45569:SF1">
    <property type="entry name" value="SENSOR PROTEIN KDPD"/>
    <property type="match status" value="1"/>
</dbReference>
<evidence type="ECO:0000256" key="8">
    <source>
        <dbReference type="ARBA" id="ARBA00022777"/>
    </source>
</evidence>
<keyword evidence="7" id="KW-0547">Nucleotide-binding</keyword>
<evidence type="ECO:0000256" key="3">
    <source>
        <dbReference type="ARBA" id="ARBA00012438"/>
    </source>
</evidence>